<dbReference type="PANTHER" id="PTHR12825">
    <property type="entry name" value="BNIP1-RELATED"/>
    <property type="match status" value="1"/>
</dbReference>
<dbReference type="PANTHER" id="PTHR12825:SF0">
    <property type="entry name" value="VESICLE TRANSPORT PROTEIN SEC20"/>
    <property type="match status" value="1"/>
</dbReference>
<feature type="region of interest" description="Disordered" evidence="11">
    <location>
        <begin position="338"/>
        <end position="368"/>
    </location>
</feature>
<dbReference type="AlphaFoldDB" id="A0A4Z0A2Y2"/>
<name>A0A4Z0A2Y2_9AGAM</name>
<evidence type="ECO:0000259" key="13">
    <source>
        <dbReference type="Pfam" id="PF03908"/>
    </source>
</evidence>
<gene>
    <name evidence="14" type="ORF">EWM64_g2619</name>
</gene>
<keyword evidence="4" id="KW-0256">Endoplasmic reticulum</keyword>
<evidence type="ECO:0000313" key="15">
    <source>
        <dbReference type="Proteomes" id="UP000298061"/>
    </source>
</evidence>
<dbReference type="OrthoDB" id="46868at2759"/>
<keyword evidence="7 10" id="KW-0175">Coiled coil</keyword>
<feature type="domain" description="Sec20 C-terminal" evidence="13">
    <location>
        <begin position="146"/>
        <end position="235"/>
    </location>
</feature>
<evidence type="ECO:0000256" key="4">
    <source>
        <dbReference type="ARBA" id="ARBA00022824"/>
    </source>
</evidence>
<organism evidence="14 15">
    <name type="scientific">Hericium alpestre</name>
    <dbReference type="NCBI Taxonomy" id="135208"/>
    <lineage>
        <taxon>Eukaryota</taxon>
        <taxon>Fungi</taxon>
        <taxon>Dikarya</taxon>
        <taxon>Basidiomycota</taxon>
        <taxon>Agaricomycotina</taxon>
        <taxon>Agaricomycetes</taxon>
        <taxon>Russulales</taxon>
        <taxon>Hericiaceae</taxon>
        <taxon>Hericium</taxon>
    </lineage>
</organism>
<evidence type="ECO:0000256" key="10">
    <source>
        <dbReference type="SAM" id="Coils"/>
    </source>
</evidence>
<dbReference type="GO" id="GO:0031201">
    <property type="term" value="C:SNARE complex"/>
    <property type="evidence" value="ECO:0007669"/>
    <property type="project" value="TreeGrafter"/>
</dbReference>
<dbReference type="Pfam" id="PF03908">
    <property type="entry name" value="Sec20"/>
    <property type="match status" value="1"/>
</dbReference>
<evidence type="ECO:0000256" key="8">
    <source>
        <dbReference type="ARBA" id="ARBA00023136"/>
    </source>
</evidence>
<keyword evidence="15" id="KW-1185">Reference proteome</keyword>
<feature type="coiled-coil region" evidence="10">
    <location>
        <begin position="48"/>
        <end position="98"/>
    </location>
</feature>
<dbReference type="GO" id="GO:0006890">
    <property type="term" value="P:retrograde vesicle-mediated transport, Golgi to endoplasmic reticulum"/>
    <property type="evidence" value="ECO:0007669"/>
    <property type="project" value="InterPro"/>
</dbReference>
<evidence type="ECO:0000256" key="7">
    <source>
        <dbReference type="ARBA" id="ARBA00023054"/>
    </source>
</evidence>
<dbReference type="EMBL" id="SFCI01000217">
    <property type="protein sequence ID" value="TFY81386.1"/>
    <property type="molecule type" value="Genomic_DNA"/>
</dbReference>
<dbReference type="GO" id="GO:0005484">
    <property type="term" value="F:SNAP receptor activity"/>
    <property type="evidence" value="ECO:0007669"/>
    <property type="project" value="InterPro"/>
</dbReference>
<comment type="similarity">
    <text evidence="9">Belongs to the SEC20 family.</text>
</comment>
<keyword evidence="5" id="KW-0931">ER-Golgi transport</keyword>
<evidence type="ECO:0000256" key="11">
    <source>
        <dbReference type="SAM" id="MobiDB-lite"/>
    </source>
</evidence>
<keyword evidence="6 12" id="KW-1133">Transmembrane helix</keyword>
<dbReference type="Proteomes" id="UP000298061">
    <property type="component" value="Unassembled WGS sequence"/>
</dbReference>
<dbReference type="STRING" id="135208.A0A4Z0A2Y2"/>
<reference evidence="14 15" key="1">
    <citation type="submission" date="2019-02" db="EMBL/GenBank/DDBJ databases">
        <title>Genome sequencing of the rare red list fungi Hericium alpestre (H. flagellum).</title>
        <authorList>
            <person name="Buettner E."/>
            <person name="Kellner H."/>
        </authorList>
    </citation>
    <scope>NUCLEOTIDE SEQUENCE [LARGE SCALE GENOMIC DNA]</scope>
    <source>
        <strain evidence="14 15">DSM 108284</strain>
    </source>
</reference>
<evidence type="ECO:0000256" key="2">
    <source>
        <dbReference type="ARBA" id="ARBA00022448"/>
    </source>
</evidence>
<accession>A0A4Z0A2Y2</accession>
<evidence type="ECO:0000256" key="9">
    <source>
        <dbReference type="ARBA" id="ARBA00037934"/>
    </source>
</evidence>
<dbReference type="InterPro" id="IPR056173">
    <property type="entry name" value="Sec20_C"/>
</dbReference>
<evidence type="ECO:0000256" key="6">
    <source>
        <dbReference type="ARBA" id="ARBA00022989"/>
    </source>
</evidence>
<evidence type="ECO:0000256" key="1">
    <source>
        <dbReference type="ARBA" id="ARBA00004163"/>
    </source>
</evidence>
<protein>
    <recommendedName>
        <fullName evidence="13">Sec20 C-terminal domain-containing protein</fullName>
    </recommendedName>
</protein>
<comment type="caution">
    <text evidence="14">The sequence shown here is derived from an EMBL/GenBank/DDBJ whole genome shotgun (WGS) entry which is preliminary data.</text>
</comment>
<evidence type="ECO:0000256" key="12">
    <source>
        <dbReference type="SAM" id="Phobius"/>
    </source>
</evidence>
<keyword evidence="2" id="KW-0813">Transport</keyword>
<evidence type="ECO:0000256" key="5">
    <source>
        <dbReference type="ARBA" id="ARBA00022892"/>
    </source>
</evidence>
<keyword evidence="3 12" id="KW-0812">Transmembrane</keyword>
<proteinExistence type="inferred from homology"/>
<keyword evidence="8 12" id="KW-0472">Membrane</keyword>
<dbReference type="InterPro" id="IPR005606">
    <property type="entry name" value="Sec20"/>
</dbReference>
<feature type="transmembrane region" description="Helical" evidence="12">
    <location>
        <begin position="210"/>
        <end position="231"/>
    </location>
</feature>
<dbReference type="GO" id="GO:0005789">
    <property type="term" value="C:endoplasmic reticulum membrane"/>
    <property type="evidence" value="ECO:0007669"/>
    <property type="project" value="UniProtKB-SubCell"/>
</dbReference>
<comment type="subcellular location">
    <subcellularLocation>
        <location evidence="1">Endoplasmic reticulum membrane</location>
        <topology evidence="1">Single-pass type IV membrane protein</topology>
    </subcellularLocation>
</comment>
<evidence type="ECO:0000256" key="3">
    <source>
        <dbReference type="ARBA" id="ARBA00022692"/>
    </source>
</evidence>
<evidence type="ECO:0000313" key="14">
    <source>
        <dbReference type="EMBL" id="TFY81386.1"/>
    </source>
</evidence>
<sequence>MPPLPSSFDSATAASISSIGRRQIDLTDFQIPRLRACRESLTVQQQHAAEIREDLDSLTHAIEALEEAVEEQRGARARRDLRGVVEEFRTKLANLRKDARSALLASKRAIDTQNASKREELLRSSVMKTKQTSGEKTAEDALMKANNDVTDTLHRTMGLMQGELERSVLSVQMLESSTKTLSSTSITHDVLTGMLGTSKHLITALEKSDWLDRLLILAALAFFIVIVLFILKQRIFDRGVRIAFWWTRFLPDMGGGTGKGMAGALNRAEAGSFSPSASSVVAAAATSVSAAAMMASSGSKIVSQGLNAVTASPVTGDKAVGHISDSLEQVLGDVTFSETAPTPLPAETAVEMPRGPDTDAPGTVHDEL</sequence>